<protein>
    <recommendedName>
        <fullName evidence="4">DUF4012 domain-containing protein</fullName>
    </recommendedName>
</protein>
<dbReference type="Pfam" id="PF13196">
    <property type="entry name" value="DUF4012"/>
    <property type="match status" value="1"/>
</dbReference>
<keyword evidence="1" id="KW-0812">Transmembrane</keyword>
<gene>
    <name evidence="2" type="ORF">A2717_01115</name>
</gene>
<proteinExistence type="predicted"/>
<keyword evidence="1" id="KW-0472">Membrane</keyword>
<dbReference type="InterPro" id="IPR025101">
    <property type="entry name" value="DUF4012"/>
</dbReference>
<keyword evidence="1" id="KW-1133">Transmembrane helix</keyword>
<evidence type="ECO:0000313" key="2">
    <source>
        <dbReference type="EMBL" id="OGE74135.1"/>
    </source>
</evidence>
<name>A0A1F5N910_9BACT</name>
<dbReference type="Proteomes" id="UP000177610">
    <property type="component" value="Unassembled WGS sequence"/>
</dbReference>
<dbReference type="EMBL" id="MFEH01000001">
    <property type="protein sequence ID" value="OGE74135.1"/>
    <property type="molecule type" value="Genomic_DNA"/>
</dbReference>
<dbReference type="STRING" id="1817821.A2717_01115"/>
<evidence type="ECO:0000313" key="3">
    <source>
        <dbReference type="Proteomes" id="UP000177610"/>
    </source>
</evidence>
<dbReference type="AlphaFoldDB" id="A0A1F5N910"/>
<evidence type="ECO:0008006" key="4">
    <source>
        <dbReference type="Google" id="ProtNLM"/>
    </source>
</evidence>
<accession>A0A1F5N910</accession>
<comment type="caution">
    <text evidence="2">The sequence shown here is derived from an EMBL/GenBank/DDBJ whole genome shotgun (WGS) entry which is preliminary data.</text>
</comment>
<sequence length="626" mass="69757">MKQFSKHNFIIMPKLSKRGKIFGGLLFALVSAGLVFVLQSGLYLSNAKSDSGEILGVATVAYEELNNATRNLSEEKFDEAAQLFESASNNVQVAQDKLDAYKPLTWVHPEANSANHLLEGAQYLAQAGEKLTQSLNLLNELKVSSKGVETVLLNQKLISNIQLFKETKDLLDKSATAFDDVGSIPLDYEDTLSQAKKQVSQLSSVLDKLIGLESLYLNIFGNAKTYLLIFQNYDEQRATGGFIGTYGVLKTENGSIAQLKIDSIYDLDGKIYELVAAPGPFQPDIKRWGIRDANWFVDFPTSARKLLDFYEKGEQTADGVMSFTPKIFENLLELTGPIEMKDYGVTLTAENFQEIVQYKTSIDYDVVENEPKKMLADFAPILLDRLSGFSNETWLNFMQIMQNNLDQRHIMVYSKEAETQKIIENLGFSGKVLSTQYDYLSINNSNLGGTKTDLEIDQKANLRSKILSDGSVLNTLSITRTNPTTQMNRSFVRILVPIGSDLIASEGFDNDPVHSSSADGLEMDPDLAAWDNRIEAGKTEFVGWFKVDGNNEKTISLTYMLPFKVSSTYSLLVQKQAGSKPVNFEANLNLGNRQPAWISPRVYESINALGYQSDTNTDDFFGVVFK</sequence>
<reference evidence="2 3" key="1">
    <citation type="journal article" date="2016" name="Nat. Commun.">
        <title>Thousands of microbial genomes shed light on interconnected biogeochemical processes in an aquifer system.</title>
        <authorList>
            <person name="Anantharaman K."/>
            <person name="Brown C.T."/>
            <person name="Hug L.A."/>
            <person name="Sharon I."/>
            <person name="Castelle C.J."/>
            <person name="Probst A.J."/>
            <person name="Thomas B.C."/>
            <person name="Singh A."/>
            <person name="Wilkins M.J."/>
            <person name="Karaoz U."/>
            <person name="Brodie E.L."/>
            <person name="Williams K.H."/>
            <person name="Hubbard S.S."/>
            <person name="Banfield J.F."/>
        </authorList>
    </citation>
    <scope>NUCLEOTIDE SEQUENCE [LARGE SCALE GENOMIC DNA]</scope>
</reference>
<organism evidence="2 3">
    <name type="scientific">Candidatus Doudnabacteria bacterium RIFCSPHIGHO2_01_FULL_41_86</name>
    <dbReference type="NCBI Taxonomy" id="1817821"/>
    <lineage>
        <taxon>Bacteria</taxon>
        <taxon>Candidatus Doudnaibacteriota</taxon>
    </lineage>
</organism>
<feature type="transmembrane region" description="Helical" evidence="1">
    <location>
        <begin position="21"/>
        <end position="44"/>
    </location>
</feature>
<evidence type="ECO:0000256" key="1">
    <source>
        <dbReference type="SAM" id="Phobius"/>
    </source>
</evidence>